<organism evidence="4 5">
    <name type="scientific">Takifugu rubripes</name>
    <name type="common">Japanese pufferfish</name>
    <name type="synonym">Fugu rubripes</name>
    <dbReference type="NCBI Taxonomy" id="31033"/>
    <lineage>
        <taxon>Eukaryota</taxon>
        <taxon>Metazoa</taxon>
        <taxon>Chordata</taxon>
        <taxon>Craniata</taxon>
        <taxon>Vertebrata</taxon>
        <taxon>Euteleostomi</taxon>
        <taxon>Actinopterygii</taxon>
        <taxon>Neopterygii</taxon>
        <taxon>Teleostei</taxon>
        <taxon>Neoteleostei</taxon>
        <taxon>Acanthomorphata</taxon>
        <taxon>Eupercaria</taxon>
        <taxon>Tetraodontiformes</taxon>
        <taxon>Tetradontoidea</taxon>
        <taxon>Tetraodontidae</taxon>
        <taxon>Takifugu</taxon>
    </lineage>
</organism>
<dbReference type="SMART" id="SM00409">
    <property type="entry name" value="IG"/>
    <property type="match status" value="1"/>
</dbReference>
<reference evidence="4 5" key="1">
    <citation type="journal article" date="2011" name="Genome Biol. Evol.">
        <title>Integration of the genetic map and genome assembly of fugu facilitates insights into distinct features of genome evolution in teleosts and mammals.</title>
        <authorList>
            <person name="Kai W."/>
            <person name="Kikuchi K."/>
            <person name="Tohari S."/>
            <person name="Chew A.K."/>
            <person name="Tay A."/>
            <person name="Fujiwara A."/>
            <person name="Hosoya S."/>
            <person name="Suetake H."/>
            <person name="Naruse K."/>
            <person name="Brenner S."/>
            <person name="Suzuki Y."/>
            <person name="Venkatesh B."/>
        </authorList>
    </citation>
    <scope>NUCLEOTIDE SEQUENCE [LARGE SCALE GENOMIC DNA]</scope>
</reference>
<protein>
    <recommendedName>
        <fullName evidence="3">Ig-like domain-containing protein</fullName>
    </recommendedName>
</protein>
<dbReference type="InParanoid" id="A0A3B5KMW7"/>
<accession>A0A3B5KMW7</accession>
<proteinExistence type="predicted"/>
<feature type="domain" description="Ig-like" evidence="3">
    <location>
        <begin position="20"/>
        <end position="131"/>
    </location>
</feature>
<reference evidence="4" key="2">
    <citation type="submission" date="2025-08" db="UniProtKB">
        <authorList>
            <consortium name="Ensembl"/>
        </authorList>
    </citation>
    <scope>IDENTIFICATION</scope>
</reference>
<keyword evidence="2" id="KW-0812">Transmembrane</keyword>
<dbReference type="Proteomes" id="UP000005226">
    <property type="component" value="Chromosome 8"/>
</dbReference>
<dbReference type="InterPro" id="IPR013106">
    <property type="entry name" value="Ig_V-set"/>
</dbReference>
<dbReference type="SUPFAM" id="SSF48726">
    <property type="entry name" value="Immunoglobulin"/>
    <property type="match status" value="1"/>
</dbReference>
<dbReference type="AlphaFoldDB" id="A0A3B5KMW7"/>
<dbReference type="PROSITE" id="PS50835">
    <property type="entry name" value="IG_LIKE"/>
    <property type="match status" value="1"/>
</dbReference>
<evidence type="ECO:0000259" key="3">
    <source>
        <dbReference type="PROSITE" id="PS50835"/>
    </source>
</evidence>
<dbReference type="InterPro" id="IPR003599">
    <property type="entry name" value="Ig_sub"/>
</dbReference>
<name>A0A3B5KMW7_TAKRU</name>
<dbReference type="Ensembl" id="ENSTRUT00000053034.2">
    <property type="protein sequence ID" value="ENSTRUP00000054735.2"/>
    <property type="gene ID" value="ENSTRUG00000023374.2"/>
</dbReference>
<feature type="region of interest" description="Disordered" evidence="1">
    <location>
        <begin position="212"/>
        <end position="234"/>
    </location>
</feature>
<keyword evidence="2" id="KW-0472">Membrane</keyword>
<dbReference type="InterPro" id="IPR013783">
    <property type="entry name" value="Ig-like_fold"/>
</dbReference>
<evidence type="ECO:0000256" key="1">
    <source>
        <dbReference type="SAM" id="MobiDB-lite"/>
    </source>
</evidence>
<sequence>MTHNHFYCSTVQFLYHFSPPGRTMTNITLITALISTFMSFSACTFHTACVEVGDDISLQCTNVSILPLNIFWFKLTDGSNASNVASMSRPNSDVRLYERFQNGKFNLSSNSTTLILTIKGVDFSESGLYFCGYREKRYLEIYSATSLMVKEKSNGGIMVIPLILGALITVLIGVIAGLVVKIWKLQIDGTATTNEDMSPDDLNYSSIDFQRVKRSRRTPPKKEPESHPVYAATR</sequence>
<dbReference type="OMA" id="KFVFYEY"/>
<dbReference type="Pfam" id="PF07686">
    <property type="entry name" value="V-set"/>
    <property type="match status" value="1"/>
</dbReference>
<evidence type="ECO:0000313" key="5">
    <source>
        <dbReference type="Proteomes" id="UP000005226"/>
    </source>
</evidence>
<dbReference type="InterPro" id="IPR036179">
    <property type="entry name" value="Ig-like_dom_sf"/>
</dbReference>
<reference evidence="4" key="3">
    <citation type="submission" date="2025-09" db="UniProtKB">
        <authorList>
            <consortium name="Ensembl"/>
        </authorList>
    </citation>
    <scope>IDENTIFICATION</scope>
</reference>
<evidence type="ECO:0000313" key="4">
    <source>
        <dbReference type="Ensembl" id="ENSTRUP00000054735.2"/>
    </source>
</evidence>
<keyword evidence="2" id="KW-1133">Transmembrane helix</keyword>
<evidence type="ECO:0000256" key="2">
    <source>
        <dbReference type="SAM" id="Phobius"/>
    </source>
</evidence>
<keyword evidence="5" id="KW-1185">Reference proteome</keyword>
<feature type="transmembrane region" description="Helical" evidence="2">
    <location>
        <begin position="156"/>
        <end position="180"/>
    </location>
</feature>
<dbReference type="GeneTree" id="ENSGT01110000267583"/>
<dbReference type="InterPro" id="IPR007110">
    <property type="entry name" value="Ig-like_dom"/>
</dbReference>
<dbReference type="Gene3D" id="2.60.40.10">
    <property type="entry name" value="Immunoglobulins"/>
    <property type="match status" value="1"/>
</dbReference>